<name>A0A9D4VEA3_ADICA</name>
<sequence length="102" mass="11436">MFIPSLGFLCESATRPGVRTLRLAFCRAVLYVKGFCEETKSCRVLQIKGFCSYSVWGKNMSKWPRWKGGRACLLAVYKLKSCADYKTTNACEEGDSDAFGIN</sequence>
<reference evidence="1" key="1">
    <citation type="submission" date="2021-01" db="EMBL/GenBank/DDBJ databases">
        <title>Adiantum capillus-veneris genome.</title>
        <authorList>
            <person name="Fang Y."/>
            <person name="Liao Q."/>
        </authorList>
    </citation>
    <scope>NUCLEOTIDE SEQUENCE</scope>
    <source>
        <strain evidence="1">H3</strain>
        <tissue evidence="1">Leaf</tissue>
    </source>
</reference>
<organism evidence="1 2">
    <name type="scientific">Adiantum capillus-veneris</name>
    <name type="common">Maidenhair fern</name>
    <dbReference type="NCBI Taxonomy" id="13818"/>
    <lineage>
        <taxon>Eukaryota</taxon>
        <taxon>Viridiplantae</taxon>
        <taxon>Streptophyta</taxon>
        <taxon>Embryophyta</taxon>
        <taxon>Tracheophyta</taxon>
        <taxon>Polypodiopsida</taxon>
        <taxon>Polypodiidae</taxon>
        <taxon>Polypodiales</taxon>
        <taxon>Pteridineae</taxon>
        <taxon>Pteridaceae</taxon>
        <taxon>Vittarioideae</taxon>
        <taxon>Adiantum</taxon>
    </lineage>
</organism>
<dbReference type="AlphaFoldDB" id="A0A9D4VEA3"/>
<accession>A0A9D4VEA3</accession>
<dbReference type="Proteomes" id="UP000886520">
    <property type="component" value="Chromosome 1"/>
</dbReference>
<dbReference type="EMBL" id="JABFUD020000001">
    <property type="protein sequence ID" value="KAI5084975.1"/>
    <property type="molecule type" value="Genomic_DNA"/>
</dbReference>
<comment type="caution">
    <text evidence="1">The sequence shown here is derived from an EMBL/GenBank/DDBJ whole genome shotgun (WGS) entry which is preliminary data.</text>
</comment>
<protein>
    <submittedName>
        <fullName evidence="1">Uncharacterized protein</fullName>
    </submittedName>
</protein>
<gene>
    <name evidence="1" type="ORF">GOP47_0001144</name>
</gene>
<evidence type="ECO:0000313" key="1">
    <source>
        <dbReference type="EMBL" id="KAI5084975.1"/>
    </source>
</evidence>
<keyword evidence="2" id="KW-1185">Reference proteome</keyword>
<proteinExistence type="predicted"/>
<evidence type="ECO:0000313" key="2">
    <source>
        <dbReference type="Proteomes" id="UP000886520"/>
    </source>
</evidence>